<dbReference type="AlphaFoldDB" id="A0A0P9F1A5"/>
<dbReference type="Gene3D" id="1.25.40.10">
    <property type="entry name" value="Tetratricopeptide repeat domain"/>
    <property type="match status" value="1"/>
</dbReference>
<comment type="caution">
    <text evidence="4">The sequence shown here is derived from an EMBL/GenBank/DDBJ whole genome shotgun (WGS) entry which is preliminary data.</text>
</comment>
<dbReference type="PANTHER" id="PTHR44858">
    <property type="entry name" value="TETRATRICOPEPTIDE REPEAT PROTEIN 6"/>
    <property type="match status" value="1"/>
</dbReference>
<evidence type="ECO:0000256" key="1">
    <source>
        <dbReference type="ARBA" id="ARBA00022737"/>
    </source>
</evidence>
<evidence type="ECO:0000313" key="4">
    <source>
        <dbReference type="EMBL" id="KPV50098.1"/>
    </source>
</evidence>
<feature type="transmembrane region" description="Helical" evidence="3">
    <location>
        <begin position="15"/>
        <end position="31"/>
    </location>
</feature>
<dbReference type="EMBL" id="LJCR01001581">
    <property type="protein sequence ID" value="KPV50098.1"/>
    <property type="molecule type" value="Genomic_DNA"/>
</dbReference>
<name>A0A0P9F1A5_9CHLR</name>
<organism evidence="4 5">
    <name type="scientific">Kouleothrix aurantiaca</name>
    <dbReference type="NCBI Taxonomy" id="186479"/>
    <lineage>
        <taxon>Bacteria</taxon>
        <taxon>Bacillati</taxon>
        <taxon>Chloroflexota</taxon>
        <taxon>Chloroflexia</taxon>
        <taxon>Chloroflexales</taxon>
        <taxon>Roseiflexineae</taxon>
        <taxon>Roseiflexaceae</taxon>
        <taxon>Kouleothrix</taxon>
    </lineage>
</organism>
<keyword evidence="5" id="KW-1185">Reference proteome</keyword>
<dbReference type="Proteomes" id="UP000050509">
    <property type="component" value="Unassembled WGS sequence"/>
</dbReference>
<dbReference type="InterPro" id="IPR050498">
    <property type="entry name" value="Ycf3"/>
</dbReference>
<keyword evidence="3" id="KW-0472">Membrane</keyword>
<dbReference type="InterPro" id="IPR011990">
    <property type="entry name" value="TPR-like_helical_dom_sf"/>
</dbReference>
<evidence type="ECO:0000313" key="5">
    <source>
        <dbReference type="Proteomes" id="UP000050509"/>
    </source>
</evidence>
<keyword evidence="3" id="KW-1133">Transmembrane helix</keyword>
<reference evidence="4 5" key="1">
    <citation type="submission" date="2015-09" db="EMBL/GenBank/DDBJ databases">
        <title>Draft genome sequence of Kouleothrix aurantiaca JCM 19913.</title>
        <authorList>
            <person name="Hemp J."/>
        </authorList>
    </citation>
    <scope>NUCLEOTIDE SEQUENCE [LARGE SCALE GENOMIC DNA]</scope>
    <source>
        <strain evidence="4 5">COM-B</strain>
    </source>
</reference>
<keyword evidence="2" id="KW-0802">TPR repeat</keyword>
<keyword evidence="1" id="KW-0677">Repeat</keyword>
<evidence type="ECO:0000256" key="2">
    <source>
        <dbReference type="ARBA" id="ARBA00022803"/>
    </source>
</evidence>
<accession>A0A0P9F1A5</accession>
<dbReference type="PATRIC" id="fig|186479.3.peg.2296"/>
<keyword evidence="3" id="KW-0812">Transmembrane</keyword>
<sequence>MSQSPASVSPLRRALAYWWYAWGLSWCYWGIRGANQSFFRAGIRSFDRALRLWPEFAQVYYRRGLIRGRELSDYTAAVADLTRASTLAPEWDAPYLQRGLFRRFPGDQAAALADLQPYLELARDRFWRAEAERQIAMIHAEQGGDEA</sequence>
<protein>
    <submittedName>
        <fullName evidence="4">Uncharacterized protein</fullName>
    </submittedName>
</protein>
<evidence type="ECO:0000256" key="3">
    <source>
        <dbReference type="SAM" id="Phobius"/>
    </source>
</evidence>
<dbReference type="PANTHER" id="PTHR44858:SF1">
    <property type="entry name" value="UDP-N-ACETYLGLUCOSAMINE--PEPTIDE N-ACETYLGLUCOSAMINYLTRANSFERASE SPINDLY-RELATED"/>
    <property type="match status" value="1"/>
</dbReference>
<proteinExistence type="predicted"/>
<dbReference type="SUPFAM" id="SSF48452">
    <property type="entry name" value="TPR-like"/>
    <property type="match status" value="1"/>
</dbReference>
<gene>
    <name evidence="4" type="ORF">SE17_28930</name>
</gene>